<dbReference type="Gene3D" id="2.60.20.10">
    <property type="entry name" value="Crystallins"/>
    <property type="match status" value="1"/>
</dbReference>
<name>A0AAV2ZEI7_9STRA</name>
<keyword evidence="3" id="KW-1185">Reference proteome</keyword>
<organism evidence="2 3">
    <name type="scientific">Lagenidium giganteum</name>
    <dbReference type="NCBI Taxonomy" id="4803"/>
    <lineage>
        <taxon>Eukaryota</taxon>
        <taxon>Sar</taxon>
        <taxon>Stramenopiles</taxon>
        <taxon>Oomycota</taxon>
        <taxon>Peronosporomycetes</taxon>
        <taxon>Pythiales</taxon>
        <taxon>Pythiaceae</taxon>
    </lineage>
</organism>
<proteinExistence type="predicted"/>
<dbReference type="SUPFAM" id="SSF49695">
    <property type="entry name" value="gamma-Crystallin-like"/>
    <property type="match status" value="1"/>
</dbReference>
<dbReference type="Proteomes" id="UP001146120">
    <property type="component" value="Unassembled WGS sequence"/>
</dbReference>
<sequence>MIFQRVFAVVCLSATVLLTANVARAAEWTKEPLEFKKQECCSKAPTDQVCFFEEANYKGKCACIGVTPDYEDVALGNGGGYGSVRVPTDRKLVINVFNDDYIRNNTSIESCRTTGGIARRFVVGTRCTVCLYDQVNFHGEKVCLSADSKPYKHPRGFQSVLFFPTTGSGLRADIKGDRCRTESTRSFGELPAEWTKSEIKEPLDFKQQECCSEAPTDQVCFFEEANYKGKCACIGVTPDYEDVRLGNGGGYGSVRVPTDRKLVINVFNDDYIRNTTSIQDCRPTGGIARRFVVGTRSTVCLYEQVSFHGEKVCLPADGKPYKHASGFQSVLFFPTTSSGLRADVKDDTCRTKSTHIFGELPSQWTKHEVTISKL</sequence>
<reference evidence="2" key="1">
    <citation type="submission" date="2022-11" db="EMBL/GenBank/DDBJ databases">
        <authorList>
            <person name="Morgan W.R."/>
            <person name="Tartar A."/>
        </authorList>
    </citation>
    <scope>NUCLEOTIDE SEQUENCE</scope>
    <source>
        <strain evidence="2">ARSEF 373</strain>
    </source>
</reference>
<accession>A0AAV2ZEI7</accession>
<evidence type="ECO:0000313" key="2">
    <source>
        <dbReference type="EMBL" id="DBA04626.1"/>
    </source>
</evidence>
<evidence type="ECO:0000313" key="3">
    <source>
        <dbReference type="Proteomes" id="UP001146120"/>
    </source>
</evidence>
<dbReference type="EMBL" id="DAKRPA010000006">
    <property type="protein sequence ID" value="DBA04626.1"/>
    <property type="molecule type" value="Genomic_DNA"/>
</dbReference>
<keyword evidence="1" id="KW-0732">Signal</keyword>
<evidence type="ECO:0000256" key="1">
    <source>
        <dbReference type="SAM" id="SignalP"/>
    </source>
</evidence>
<comment type="caution">
    <text evidence="2">The sequence shown here is derived from an EMBL/GenBank/DDBJ whole genome shotgun (WGS) entry which is preliminary data.</text>
</comment>
<feature type="signal peptide" evidence="1">
    <location>
        <begin position="1"/>
        <end position="25"/>
    </location>
</feature>
<reference evidence="2" key="2">
    <citation type="journal article" date="2023" name="Microbiol Resour">
        <title>Decontamination and Annotation of the Draft Genome Sequence of the Oomycete Lagenidium giganteum ARSEF 373.</title>
        <authorList>
            <person name="Morgan W.R."/>
            <person name="Tartar A."/>
        </authorList>
    </citation>
    <scope>NUCLEOTIDE SEQUENCE</scope>
    <source>
        <strain evidence="2">ARSEF 373</strain>
    </source>
</reference>
<feature type="chain" id="PRO_5043483701" evidence="1">
    <location>
        <begin position="26"/>
        <end position="374"/>
    </location>
</feature>
<protein>
    <submittedName>
        <fullName evidence="2">Uncharacterized protein</fullName>
    </submittedName>
</protein>
<dbReference type="AlphaFoldDB" id="A0AAV2ZEI7"/>
<gene>
    <name evidence="2" type="ORF">N0F65_012209</name>
</gene>
<dbReference type="InterPro" id="IPR011024">
    <property type="entry name" value="G_crystallin-like"/>
</dbReference>